<dbReference type="InterPro" id="IPR001279">
    <property type="entry name" value="Metallo-B-lactamas"/>
</dbReference>
<dbReference type="EMBL" id="QEEX01000001">
    <property type="protein sequence ID" value="PWB97293.1"/>
    <property type="molecule type" value="Genomic_DNA"/>
</dbReference>
<dbReference type="CDD" id="cd06262">
    <property type="entry name" value="metallo-hydrolase-like_MBL-fold"/>
    <property type="match status" value="1"/>
</dbReference>
<dbReference type="InterPro" id="IPR036866">
    <property type="entry name" value="RibonucZ/Hydroxyglut_hydro"/>
</dbReference>
<evidence type="ECO:0000313" key="3">
    <source>
        <dbReference type="EMBL" id="PWB97293.1"/>
    </source>
</evidence>
<comment type="caution">
    <text evidence="3">The sequence shown here is derived from an EMBL/GenBank/DDBJ whole genome shotgun (WGS) entry which is preliminary data.</text>
</comment>
<sequence length="219" mass="23902">MALVHDLDDVVIRSIPVSAMNNNVYLITSKKTGIQVLIDAADDVEAIERMLTESIEDSLEPTRLALIATTHRHPDHIRALAELAERTDALIGAGEVDADAIEEATGASVDVRFEHGDVARFEGFDLTAVHLRGHTPGSIAYVYDDPSGVSHIFSGDSLFPGGVGNTDRDPARFASLIDDVEERLFDVYPDESHVHPGHGDATTLGEERPNLGEWRERGW</sequence>
<gene>
    <name evidence="3" type="ORF">DF220_05205</name>
</gene>
<accession>A0A2U1T0J0</accession>
<name>A0A2U1T0J0_9MICO</name>
<proteinExistence type="predicted"/>
<dbReference type="RefSeq" id="WP_108517530.1">
    <property type="nucleotide sequence ID" value="NZ_CP026951.1"/>
</dbReference>
<keyword evidence="4" id="KW-1185">Reference proteome</keyword>
<dbReference type="PANTHER" id="PTHR46233">
    <property type="entry name" value="HYDROXYACYLGLUTATHIONE HYDROLASE GLOC"/>
    <property type="match status" value="1"/>
</dbReference>
<organism evidence="3 4">
    <name type="scientific">Homoserinimonas hongtaonis</name>
    <dbReference type="NCBI Taxonomy" id="2079791"/>
    <lineage>
        <taxon>Bacteria</taxon>
        <taxon>Bacillati</taxon>
        <taxon>Actinomycetota</taxon>
        <taxon>Actinomycetes</taxon>
        <taxon>Micrococcales</taxon>
        <taxon>Microbacteriaceae</taxon>
        <taxon>Homoserinimonas</taxon>
    </lineage>
</organism>
<evidence type="ECO:0000256" key="1">
    <source>
        <dbReference type="SAM" id="MobiDB-lite"/>
    </source>
</evidence>
<dbReference type="InterPro" id="IPR051453">
    <property type="entry name" value="MBL_Glyoxalase_II"/>
</dbReference>
<dbReference type="PANTHER" id="PTHR46233:SF1">
    <property type="entry name" value="CONSERVED PROTEIN"/>
    <property type="match status" value="1"/>
</dbReference>
<evidence type="ECO:0000259" key="2">
    <source>
        <dbReference type="SMART" id="SM00849"/>
    </source>
</evidence>
<dbReference type="Gene3D" id="3.60.15.10">
    <property type="entry name" value="Ribonuclease Z/Hydroxyacylglutathione hydrolase-like"/>
    <property type="match status" value="1"/>
</dbReference>
<feature type="region of interest" description="Disordered" evidence="1">
    <location>
        <begin position="193"/>
        <end position="219"/>
    </location>
</feature>
<keyword evidence="3" id="KW-0378">Hydrolase</keyword>
<reference evidence="4" key="1">
    <citation type="submission" date="2018-04" db="EMBL/GenBank/DDBJ databases">
        <authorList>
            <person name="Liu S."/>
            <person name="Wang Z."/>
            <person name="Li J."/>
        </authorList>
    </citation>
    <scope>NUCLEOTIDE SEQUENCE [LARGE SCALE GENOMIC DNA]</scope>
    <source>
        <strain evidence="4">S1194</strain>
    </source>
</reference>
<dbReference type="AlphaFoldDB" id="A0A2U1T0J0"/>
<dbReference type="OrthoDB" id="2971563at2"/>
<dbReference type="SMART" id="SM00849">
    <property type="entry name" value="Lactamase_B"/>
    <property type="match status" value="1"/>
</dbReference>
<evidence type="ECO:0000313" key="4">
    <source>
        <dbReference type="Proteomes" id="UP000244978"/>
    </source>
</evidence>
<dbReference type="Proteomes" id="UP000244978">
    <property type="component" value="Unassembled WGS sequence"/>
</dbReference>
<dbReference type="KEGG" id="salc:C2138_10035"/>
<dbReference type="Pfam" id="PF00753">
    <property type="entry name" value="Lactamase_B"/>
    <property type="match status" value="1"/>
</dbReference>
<protein>
    <submittedName>
        <fullName evidence="3">MBL fold metallo-hydrolase</fullName>
    </submittedName>
</protein>
<feature type="domain" description="Metallo-beta-lactamase" evidence="2">
    <location>
        <begin position="21"/>
        <end position="198"/>
    </location>
</feature>
<feature type="compositionally biased region" description="Basic and acidic residues" evidence="1">
    <location>
        <begin position="205"/>
        <end position="219"/>
    </location>
</feature>
<dbReference type="GO" id="GO:0016787">
    <property type="term" value="F:hydrolase activity"/>
    <property type="evidence" value="ECO:0007669"/>
    <property type="project" value="UniProtKB-KW"/>
</dbReference>
<dbReference type="SUPFAM" id="SSF56281">
    <property type="entry name" value="Metallo-hydrolase/oxidoreductase"/>
    <property type="match status" value="1"/>
</dbReference>